<dbReference type="InterPro" id="IPR004846">
    <property type="entry name" value="T2SS/T3SS_dom"/>
</dbReference>
<evidence type="ECO:0000313" key="7">
    <source>
        <dbReference type="Proteomes" id="UP000295375"/>
    </source>
</evidence>
<keyword evidence="1" id="KW-0813">Transport</keyword>
<dbReference type="Proteomes" id="UP000295375">
    <property type="component" value="Unassembled WGS sequence"/>
</dbReference>
<evidence type="ECO:0000256" key="2">
    <source>
        <dbReference type="ARBA" id="ARBA00023136"/>
    </source>
</evidence>
<dbReference type="SMART" id="SM00965">
    <property type="entry name" value="STN"/>
    <property type="match status" value="1"/>
</dbReference>
<gene>
    <name evidence="6" type="ORF">EV696_102114</name>
</gene>
<feature type="domain" description="Secretin/TonB short N-terminal" evidence="5">
    <location>
        <begin position="95"/>
        <end position="143"/>
    </location>
</feature>
<dbReference type="GO" id="GO:0015627">
    <property type="term" value="C:type II protein secretion system complex"/>
    <property type="evidence" value="ECO:0007669"/>
    <property type="project" value="TreeGrafter"/>
</dbReference>
<dbReference type="InterPro" id="IPR011514">
    <property type="entry name" value="Secretin_N_2"/>
</dbReference>
<dbReference type="Pfam" id="PF07655">
    <property type="entry name" value="Secretin_N_2"/>
    <property type="match status" value="1"/>
</dbReference>
<proteinExistence type="predicted"/>
<dbReference type="AlphaFoldDB" id="A0A4R6UWZ1"/>
<accession>A0A4R6UWZ1</accession>
<dbReference type="InterPro" id="IPR001775">
    <property type="entry name" value="GspD/PilQ"/>
</dbReference>
<dbReference type="EMBL" id="SNYM01000002">
    <property type="protein sequence ID" value="TDQ50433.1"/>
    <property type="molecule type" value="Genomic_DNA"/>
</dbReference>
<dbReference type="RefSeq" id="WP_133587589.1">
    <property type="nucleotide sequence ID" value="NZ_CP037953.1"/>
</dbReference>
<feature type="compositionally biased region" description="Low complexity" evidence="4">
    <location>
        <begin position="176"/>
        <end position="188"/>
    </location>
</feature>
<feature type="region of interest" description="Disordered" evidence="4">
    <location>
        <begin position="29"/>
        <end position="51"/>
    </location>
</feature>
<dbReference type="InterPro" id="IPR011662">
    <property type="entry name" value="Secretin/TonB_short_N"/>
</dbReference>
<dbReference type="NCBIfam" id="TIGR02519">
    <property type="entry name" value="pilus_MshL"/>
    <property type="match status" value="1"/>
</dbReference>
<comment type="caution">
    <text evidence="6">The sequence shown here is derived from an EMBL/GenBank/DDBJ whole genome shotgun (WGS) entry which is preliminary data.</text>
</comment>
<dbReference type="Gene3D" id="3.30.1370.130">
    <property type="match status" value="1"/>
</dbReference>
<dbReference type="PANTHER" id="PTHR30332:SF17">
    <property type="entry name" value="TYPE IV PILIATION SYSTEM PROTEIN DR_0774-RELATED"/>
    <property type="match status" value="1"/>
</dbReference>
<sequence>MMTSPKTLPLSLISILLLNACQSVPPKARAPGPVSEAIEASQQAQTPPPVPPKAVIDSLIPDAPIIAVNEPRFDVNVSEAEAAKFFAGLVSGSSYNIAVRPDVKGNISLSLRNVSVPEVMEIVRDVYGYEYDRKGNLFTVHPAGLQTAIIPVNYLNLQRKGSSQTRVNSGQVADAGTSEGQSGGSSQSSGGGTRPEIAPATDIKTTSEADLWKELQTTLASLVSGNPGSSIVVNPQASLVVVRAMPHDLRSVRQYLQSAEAHLQRQVILEAKILEVTLNDGFQAGIDWTRLHTTNSGNTLSVGQTGQVLNLPSVANPLNGMLTTVFNSSDFNATIDLLSTQGTVQVLSSPRVSTLNNQKAVIKVGSDEFFVTGISTTTVTGATAATSTPNVTLSPFFSGIALDVMPQISEAGEIVLHIHPTVSEVRDQTKSLEFGSEVFSLPLALSTVREADSIVRARSGQIVVIGGLMQDKLIQNDSGVPFLKDIPWLGKLFTQQRESQNKSELVILLRPVVTDDTVWKNEIDRAQKQLNAPLTGNGW</sequence>
<organism evidence="6 7">
    <name type="scientific">Permianibacter aggregans</name>
    <dbReference type="NCBI Taxonomy" id="1510150"/>
    <lineage>
        <taxon>Bacteria</taxon>
        <taxon>Pseudomonadati</taxon>
        <taxon>Pseudomonadota</taxon>
        <taxon>Gammaproteobacteria</taxon>
        <taxon>Pseudomonadales</taxon>
        <taxon>Pseudomonadaceae</taxon>
        <taxon>Permianibacter</taxon>
    </lineage>
</organism>
<protein>
    <submittedName>
        <fullName evidence="6">MSHA biogenesis protein MshL</fullName>
    </submittedName>
</protein>
<name>A0A4R6UWZ1_9GAMM</name>
<dbReference type="PRINTS" id="PR00811">
    <property type="entry name" value="BCTERIALGSPD"/>
</dbReference>
<evidence type="ECO:0000313" key="6">
    <source>
        <dbReference type="EMBL" id="TDQ50433.1"/>
    </source>
</evidence>
<dbReference type="PANTHER" id="PTHR30332">
    <property type="entry name" value="PROBABLE GENERAL SECRETION PATHWAY PROTEIN D"/>
    <property type="match status" value="1"/>
</dbReference>
<evidence type="ECO:0000256" key="3">
    <source>
        <dbReference type="ARBA" id="ARBA00023237"/>
    </source>
</evidence>
<feature type="region of interest" description="Disordered" evidence="4">
    <location>
        <begin position="163"/>
        <end position="203"/>
    </location>
</feature>
<reference evidence="6 7" key="1">
    <citation type="submission" date="2019-03" db="EMBL/GenBank/DDBJ databases">
        <title>Genomic Encyclopedia of Type Strains, Phase IV (KMG-IV): sequencing the most valuable type-strain genomes for metagenomic binning, comparative biology and taxonomic classification.</title>
        <authorList>
            <person name="Goeker M."/>
        </authorList>
    </citation>
    <scope>NUCLEOTIDE SEQUENCE [LARGE SCALE GENOMIC DNA]</scope>
    <source>
        <strain evidence="6 7">DSM 103792</strain>
    </source>
</reference>
<dbReference type="OrthoDB" id="9775455at2"/>
<evidence type="ECO:0000256" key="1">
    <source>
        <dbReference type="ARBA" id="ARBA00022448"/>
    </source>
</evidence>
<keyword evidence="3" id="KW-0998">Cell outer membrane</keyword>
<dbReference type="GO" id="GO:0019867">
    <property type="term" value="C:outer membrane"/>
    <property type="evidence" value="ECO:0007669"/>
    <property type="project" value="InterPro"/>
</dbReference>
<dbReference type="Pfam" id="PF00263">
    <property type="entry name" value="Secretin"/>
    <property type="match status" value="1"/>
</dbReference>
<keyword evidence="2" id="KW-0472">Membrane</keyword>
<dbReference type="GO" id="GO:0009306">
    <property type="term" value="P:protein secretion"/>
    <property type="evidence" value="ECO:0007669"/>
    <property type="project" value="InterPro"/>
</dbReference>
<dbReference type="InterPro" id="IPR013358">
    <property type="entry name" value="Pilus_biogenesis_MshL"/>
</dbReference>
<dbReference type="InterPro" id="IPR050810">
    <property type="entry name" value="Bact_Secretion_Sys_Channel"/>
</dbReference>
<evidence type="ECO:0000259" key="5">
    <source>
        <dbReference type="SMART" id="SM00965"/>
    </source>
</evidence>
<keyword evidence="7" id="KW-1185">Reference proteome</keyword>
<evidence type="ECO:0000256" key="4">
    <source>
        <dbReference type="SAM" id="MobiDB-lite"/>
    </source>
</evidence>
<dbReference type="GO" id="GO:0009297">
    <property type="term" value="P:pilus assembly"/>
    <property type="evidence" value="ECO:0007669"/>
    <property type="project" value="InterPro"/>
</dbReference>